<dbReference type="SUPFAM" id="SSF81665">
    <property type="entry name" value="Calcium ATPase, transmembrane domain M"/>
    <property type="match status" value="1"/>
</dbReference>
<evidence type="ECO:0000256" key="8">
    <source>
        <dbReference type="ARBA" id="ARBA00022842"/>
    </source>
</evidence>
<evidence type="ECO:0000256" key="14">
    <source>
        <dbReference type="RuleBase" id="RU362033"/>
    </source>
</evidence>
<dbReference type="PANTHER" id="PTHR24092:SF174">
    <property type="entry name" value="PHOSPHOLIPID-TRANSPORTING ATPASE DNF3-RELATED"/>
    <property type="match status" value="1"/>
</dbReference>
<dbReference type="InterPro" id="IPR018303">
    <property type="entry name" value="ATPase_P-typ_P_site"/>
</dbReference>
<feature type="transmembrane region" description="Helical" evidence="14">
    <location>
        <begin position="632"/>
        <end position="653"/>
    </location>
</feature>
<comment type="similarity">
    <text evidence="3 14">Belongs to the cation transport ATPase (P-type) (TC 3.A.3) family. Type IV subfamily.</text>
</comment>
<evidence type="ECO:0000256" key="15">
    <source>
        <dbReference type="SAM" id="MobiDB-lite"/>
    </source>
</evidence>
<name>A0ABY6S2L5_PODCO</name>
<feature type="domain" description="P-type ATPase C-terminal" evidence="18">
    <location>
        <begin position="1266"/>
        <end position="1516"/>
    </location>
</feature>
<dbReference type="InterPro" id="IPR006539">
    <property type="entry name" value="P-type_ATPase_IV"/>
</dbReference>
<feature type="compositionally biased region" description="Low complexity" evidence="15">
    <location>
        <begin position="170"/>
        <end position="189"/>
    </location>
</feature>
<feature type="region of interest" description="Disordered" evidence="15">
    <location>
        <begin position="1552"/>
        <end position="1662"/>
    </location>
</feature>
<dbReference type="Proteomes" id="UP000280685">
    <property type="component" value="Chromosome 2"/>
</dbReference>
<accession>A0ABY6S2L5</accession>
<comment type="catalytic activity">
    <reaction evidence="13">
        <text>a 1,2-diacyl-sn-glycero-3-phosphoethanolamine(out) + ATP + H2O = a 1,2-diacyl-sn-glycero-3-phosphoethanolamine(in) + ADP + phosphate + H(+)</text>
        <dbReference type="Rhea" id="RHEA:66132"/>
        <dbReference type="ChEBI" id="CHEBI:15377"/>
        <dbReference type="ChEBI" id="CHEBI:15378"/>
        <dbReference type="ChEBI" id="CHEBI:30616"/>
        <dbReference type="ChEBI" id="CHEBI:43474"/>
        <dbReference type="ChEBI" id="CHEBI:64612"/>
        <dbReference type="ChEBI" id="CHEBI:456216"/>
    </reaction>
    <physiologicalReaction direction="left-to-right" evidence="13">
        <dbReference type="Rhea" id="RHEA:66133"/>
    </physiologicalReaction>
</comment>
<evidence type="ECO:0000313" key="20">
    <source>
        <dbReference type="Proteomes" id="UP000280685"/>
    </source>
</evidence>
<dbReference type="PROSITE" id="PS00154">
    <property type="entry name" value="ATPASE_E1_E2"/>
    <property type="match status" value="1"/>
</dbReference>
<dbReference type="Gene3D" id="3.40.1110.10">
    <property type="entry name" value="Calcium-transporting ATPase, cytoplasmic domain N"/>
    <property type="match status" value="1"/>
</dbReference>
<dbReference type="EC" id="7.6.2.1" evidence="14"/>
<dbReference type="SUPFAM" id="SSF81660">
    <property type="entry name" value="Metal cation-transporting ATPase, ATP-binding domain N"/>
    <property type="match status" value="1"/>
</dbReference>
<evidence type="ECO:0000256" key="6">
    <source>
        <dbReference type="ARBA" id="ARBA00022741"/>
    </source>
</evidence>
<dbReference type="InterPro" id="IPR023299">
    <property type="entry name" value="ATPase_P-typ_cyto_dom_N"/>
</dbReference>
<dbReference type="InterPro" id="IPR032631">
    <property type="entry name" value="P-type_ATPase_N"/>
</dbReference>
<evidence type="ECO:0000259" key="17">
    <source>
        <dbReference type="Pfam" id="PF16209"/>
    </source>
</evidence>
<dbReference type="NCBIfam" id="TIGR01494">
    <property type="entry name" value="ATPase_P-type"/>
    <property type="match status" value="2"/>
</dbReference>
<dbReference type="InterPro" id="IPR023214">
    <property type="entry name" value="HAD_sf"/>
</dbReference>
<keyword evidence="9 14" id="KW-1278">Translocase</keyword>
<dbReference type="InterPro" id="IPR023298">
    <property type="entry name" value="ATPase_P-typ_TM_dom_sf"/>
</dbReference>
<feature type="domain" description="P-type ATPase A" evidence="16">
    <location>
        <begin position="433"/>
        <end position="516"/>
    </location>
</feature>
<feature type="compositionally biased region" description="Low complexity" evidence="15">
    <location>
        <begin position="47"/>
        <end position="70"/>
    </location>
</feature>
<feature type="region of interest" description="Disordered" evidence="15">
    <location>
        <begin position="387"/>
        <end position="406"/>
    </location>
</feature>
<organism evidence="19 20">
    <name type="scientific">Podospora comata</name>
    <dbReference type="NCBI Taxonomy" id="48703"/>
    <lineage>
        <taxon>Eukaryota</taxon>
        <taxon>Fungi</taxon>
        <taxon>Dikarya</taxon>
        <taxon>Ascomycota</taxon>
        <taxon>Pezizomycotina</taxon>
        <taxon>Sordariomycetes</taxon>
        <taxon>Sordariomycetidae</taxon>
        <taxon>Sordariales</taxon>
        <taxon>Podosporaceae</taxon>
        <taxon>Podospora</taxon>
    </lineage>
</organism>
<dbReference type="SUPFAM" id="SSF56784">
    <property type="entry name" value="HAD-like"/>
    <property type="match status" value="1"/>
</dbReference>
<dbReference type="Pfam" id="PF00702">
    <property type="entry name" value="Hydrolase"/>
    <property type="match status" value="1"/>
</dbReference>
<evidence type="ECO:0000256" key="13">
    <source>
        <dbReference type="ARBA" id="ARBA00049128"/>
    </source>
</evidence>
<comment type="catalytic activity">
    <reaction evidence="12 14">
        <text>ATP + H2O + phospholipidSide 1 = ADP + phosphate + phospholipidSide 2.</text>
        <dbReference type="EC" id="7.6.2.1"/>
    </reaction>
</comment>
<keyword evidence="6 14" id="KW-0547">Nucleotide-binding</keyword>
<comment type="subcellular location">
    <subcellularLocation>
        <location evidence="2">Endomembrane system</location>
    </subcellularLocation>
    <subcellularLocation>
        <location evidence="1 14">Membrane</location>
        <topology evidence="1 14">Multi-pass membrane protein</topology>
    </subcellularLocation>
</comment>
<feature type="compositionally biased region" description="Basic and acidic residues" evidence="15">
    <location>
        <begin position="1640"/>
        <end position="1662"/>
    </location>
</feature>
<dbReference type="Pfam" id="PF13246">
    <property type="entry name" value="Cation_ATPase"/>
    <property type="match status" value="1"/>
</dbReference>
<evidence type="ECO:0000256" key="2">
    <source>
        <dbReference type="ARBA" id="ARBA00004308"/>
    </source>
</evidence>
<feature type="transmembrane region" description="Helical" evidence="14">
    <location>
        <begin position="590"/>
        <end position="612"/>
    </location>
</feature>
<keyword evidence="20" id="KW-1185">Reference proteome</keyword>
<dbReference type="InterPro" id="IPR008250">
    <property type="entry name" value="ATPase_P-typ_transduc_dom_A_sf"/>
</dbReference>
<feature type="compositionally biased region" description="Gly residues" evidence="15">
    <location>
        <begin position="1588"/>
        <end position="1609"/>
    </location>
</feature>
<sequence>MAPGSHHDAAEALRTRLEQIELQTSQPAPTSPSVPQISLPEPREPSSRSGTNTPTRPSLSSPPTLASGLPRARHSLDSSSSRRPPPALRVRTGLYKIESSQQLGPSPTQLAQENSTLSPPLPPGRISTSSQSAYRAPTVSRIEESRISLTRPRQTFDERRNTDVRQLALDNSNNNDNNNNNNNNNTSNNMAPATSATPDDDDDDDGEPRTSYTSVPLNWLSRQKARHRQKTRKQWHSFKKFAAPYYKKYVLETLLRQKPIPPSKDGRHILLSPGRARRKPFKDERTGKPYVSNGIRSSRYTIWSFLPKQLFFQFKKLANFYFLVIGILQMVPGLSTTGTYTTIGPLLAFVALSMAKEGWDDYRRYKLDVRENRSGAWVLDPEAAAGGGQGRKGRLRGGLVRGGKKTEGQEGEMTVLELKGTESEGGVVEEKPSQWVRTEWQDIRVGDVIRLERDDAVPADIVLLHATNENGIAYIETMALDGETNLKSKQASPLLAKHCASVAGMGAVEAEVVSEDPNIDLYNYEGRVTVGGETRPLTLNEVVYRGSTLRNTKEATGLVINTGEECKIRMNANKNVRAKAPKMQRSLNRIVLLLVVFVFVLAGGLTAGYTMWRRDEEWRAFYLSGETVQLSHVFISMLIALNTLIPLSMYVSLELVKLGQLLLLHDVEMYDEVNDTPAKFNTTTILEDLGCVGYVFSDKTGTLTENLMQFRKMSVAGTAWLHDMDVSYVAPEGGRPSISGRPSMSQRPSFSGWKSSVRPTNAQPELRTDEMIDYIQKKPNTPFSRQARQFILCLALCHTCLPEEDENGKIDYQAASPDELALVRAAAQLGYIVVKRTTESVTVRMEHGTGADTEETYQILDVIEFSSKRKRMSIVLRMPDGRICVFTKGADSVILPRLKQRTLAMQTATAVERRASMRKSVEQEKAFQRRASLQTPAAAQRRSMDLMRRSLALDRKSSWRKSMVSEGLDNWLARREADGLDAPGNEEAYQTPRQSMARNRSLELARLAAFDPLDGMVDEQLAVNEGAVFERCFQHVDDFATEGLRTLMYSYRYLEEDEYKAWKEIYLEATTSLVNRQEQIENAAEIIEQDYELAGATAIEDKLQQGVPETIDKLRRANIKVWMLTGDKRETAINIAHSARICKPFSEVYILDVSHGDLQDRINATLTDVSRGMAPHSVVVIDGQTLTIVDDDPQLRLLFFDLVARVDSVICCRASPSQKANLVKCIRRQVPSAVTLAIGDGANDVAMLQCAHLGIGINGREGTQAARISDYSIGQFRFLSRLLFVHGRWCYARTGKYILATFWKEIVFYLIQAQYQHYNGYTGTSIFESTSLAVFNTLFTSLCVILPGILETDLSAETLLAVPELYSFGQKSQGFNFKLWLYWMVLGVTESVIIFNCVYYLYTLAPYPVETDLYSVGTLAFSLAVVFINLKLFLRVRNRNVIIFVGLFLSIFGWWLWNILLAVIFKPSLGPYIVGDNFLTGYGKEGYWWIVHFLALSALCVFELGVAAVKRTFWPTDQDLAQEMEAMEGVMEVLGMHANRLEKGESCTVVVGGNAEEGGDERGGRKPGFGDVASLKTVTSASSPGPGLESGGGGGDGGGLTPGWRGGNGQQRPPGVRKMASAEFGRASMSRLSRQFTPPVEERENPIDEFMSKQERQQGVKK</sequence>
<evidence type="ECO:0000313" key="19">
    <source>
        <dbReference type="EMBL" id="VBB75727.1"/>
    </source>
</evidence>
<evidence type="ECO:0000256" key="12">
    <source>
        <dbReference type="ARBA" id="ARBA00034036"/>
    </source>
</evidence>
<dbReference type="InterPro" id="IPR036412">
    <property type="entry name" value="HAD-like_sf"/>
</dbReference>
<dbReference type="Pfam" id="PF16209">
    <property type="entry name" value="PhoLip_ATPase_N"/>
    <property type="match status" value="1"/>
</dbReference>
<evidence type="ECO:0000256" key="7">
    <source>
        <dbReference type="ARBA" id="ARBA00022840"/>
    </source>
</evidence>
<dbReference type="NCBIfam" id="TIGR01652">
    <property type="entry name" value="ATPase-Plipid"/>
    <property type="match status" value="2"/>
</dbReference>
<dbReference type="InterPro" id="IPR032630">
    <property type="entry name" value="P_typ_ATPase_c"/>
</dbReference>
<proteinExistence type="inferred from homology"/>
<feature type="transmembrane region" description="Helical" evidence="14">
    <location>
        <begin position="1414"/>
        <end position="1434"/>
    </location>
</feature>
<evidence type="ECO:0000256" key="11">
    <source>
        <dbReference type="ARBA" id="ARBA00023136"/>
    </source>
</evidence>
<dbReference type="PRINTS" id="PR00119">
    <property type="entry name" value="CATATPASE"/>
</dbReference>
<keyword evidence="4 14" id="KW-0812">Transmembrane</keyword>
<feature type="compositionally biased region" description="Basic and acidic residues" evidence="15">
    <location>
        <begin position="1"/>
        <end position="19"/>
    </location>
</feature>
<dbReference type="InterPro" id="IPR059000">
    <property type="entry name" value="ATPase_P-type_domA"/>
</dbReference>
<feature type="transmembrane region" description="Helical" evidence="14">
    <location>
        <begin position="1441"/>
        <end position="1466"/>
    </location>
</feature>
<evidence type="ECO:0000259" key="16">
    <source>
        <dbReference type="Pfam" id="PF00122"/>
    </source>
</evidence>
<evidence type="ECO:0000259" key="18">
    <source>
        <dbReference type="Pfam" id="PF16212"/>
    </source>
</evidence>
<dbReference type="EMBL" id="LR026965">
    <property type="protein sequence ID" value="VBB75727.1"/>
    <property type="molecule type" value="Genomic_DNA"/>
</dbReference>
<evidence type="ECO:0000256" key="9">
    <source>
        <dbReference type="ARBA" id="ARBA00022967"/>
    </source>
</evidence>
<dbReference type="Gene3D" id="2.70.150.10">
    <property type="entry name" value="Calcium-transporting ATPase, cytoplasmic transduction domain A"/>
    <property type="match status" value="1"/>
</dbReference>
<feature type="transmembrane region" description="Helical" evidence="14">
    <location>
        <begin position="1380"/>
        <end position="1402"/>
    </location>
</feature>
<dbReference type="Pfam" id="PF16212">
    <property type="entry name" value="PhoLip_ATPase_C"/>
    <property type="match status" value="1"/>
</dbReference>
<evidence type="ECO:0000256" key="10">
    <source>
        <dbReference type="ARBA" id="ARBA00022989"/>
    </source>
</evidence>
<feature type="region of interest" description="Disordered" evidence="15">
    <location>
        <begin position="735"/>
        <end position="760"/>
    </location>
</feature>
<feature type="compositionally biased region" description="Polar residues" evidence="15">
    <location>
        <begin position="21"/>
        <end position="36"/>
    </location>
</feature>
<dbReference type="PANTHER" id="PTHR24092">
    <property type="entry name" value="PROBABLE PHOSPHOLIPID-TRANSPORTING ATPASE"/>
    <property type="match status" value="1"/>
</dbReference>
<dbReference type="Gene3D" id="3.40.50.1000">
    <property type="entry name" value="HAD superfamily/HAD-like"/>
    <property type="match status" value="1"/>
</dbReference>
<feature type="compositionally biased region" description="Polar residues" evidence="15">
    <location>
        <begin position="98"/>
        <end position="118"/>
    </location>
</feature>
<feature type="domain" description="P-type ATPase N-terminal" evidence="17">
    <location>
        <begin position="285"/>
        <end position="343"/>
    </location>
</feature>
<gene>
    <name evidence="19" type="ORF">PODCO_206450</name>
</gene>
<evidence type="ECO:0000256" key="3">
    <source>
        <dbReference type="ARBA" id="ARBA00008109"/>
    </source>
</evidence>
<evidence type="ECO:0000256" key="5">
    <source>
        <dbReference type="ARBA" id="ARBA00022723"/>
    </source>
</evidence>
<feature type="compositionally biased region" description="Polar residues" evidence="15">
    <location>
        <begin position="740"/>
        <end position="760"/>
    </location>
</feature>
<reference evidence="19" key="1">
    <citation type="submission" date="2018-02" db="EMBL/GenBank/DDBJ databases">
        <authorList>
            <person name="Silar P."/>
        </authorList>
    </citation>
    <scope>NUCLEOTIDE SEQUENCE [LARGE SCALE GENOMIC DNA]</scope>
    <source>
        <strain evidence="19">T</strain>
    </source>
</reference>
<feature type="transmembrane region" description="Helical" evidence="14">
    <location>
        <begin position="1486"/>
        <end position="1509"/>
    </location>
</feature>
<keyword evidence="5" id="KW-0479">Metal-binding</keyword>
<dbReference type="InterPro" id="IPR001757">
    <property type="entry name" value="P_typ_ATPase"/>
</dbReference>
<feature type="compositionally biased region" description="Basic and acidic residues" evidence="15">
    <location>
        <begin position="154"/>
        <end position="163"/>
    </location>
</feature>
<keyword evidence="7 14" id="KW-0067">ATP-binding</keyword>
<keyword evidence="11 14" id="KW-0472">Membrane</keyword>
<dbReference type="SUPFAM" id="SSF81653">
    <property type="entry name" value="Calcium ATPase, transduction domain A"/>
    <property type="match status" value="1"/>
</dbReference>
<protein>
    <recommendedName>
        <fullName evidence="14">Phospholipid-transporting ATPase</fullName>
        <ecNumber evidence="14">7.6.2.1</ecNumber>
    </recommendedName>
</protein>
<feature type="region of interest" description="Disordered" evidence="15">
    <location>
        <begin position="1"/>
        <end position="217"/>
    </location>
</feature>
<evidence type="ECO:0000256" key="1">
    <source>
        <dbReference type="ARBA" id="ARBA00004141"/>
    </source>
</evidence>
<keyword evidence="10 14" id="KW-1133">Transmembrane helix</keyword>
<keyword evidence="8 14" id="KW-0460">Magnesium</keyword>
<dbReference type="Pfam" id="PF00122">
    <property type="entry name" value="E1-E2_ATPase"/>
    <property type="match status" value="1"/>
</dbReference>
<evidence type="ECO:0000256" key="4">
    <source>
        <dbReference type="ARBA" id="ARBA00022692"/>
    </source>
</evidence>